<protein>
    <submittedName>
        <fullName evidence="2">MlaD family protein</fullName>
    </submittedName>
</protein>
<dbReference type="EMBL" id="JBIRYL010000001">
    <property type="protein sequence ID" value="MFI2229386.1"/>
    <property type="molecule type" value="Genomic_DNA"/>
</dbReference>
<evidence type="ECO:0000313" key="2">
    <source>
        <dbReference type="EMBL" id="MFI2229386.1"/>
    </source>
</evidence>
<dbReference type="PANTHER" id="PTHR33371">
    <property type="entry name" value="INTERMEMBRANE PHOSPHOLIPID TRANSPORT SYSTEM BINDING PROTEIN MLAD-RELATED"/>
    <property type="match status" value="1"/>
</dbReference>
<evidence type="ECO:0000259" key="1">
    <source>
        <dbReference type="Pfam" id="PF02470"/>
    </source>
</evidence>
<name>A0ABW7VT74_9NOCA</name>
<evidence type="ECO:0000313" key="3">
    <source>
        <dbReference type="Proteomes" id="UP001611494"/>
    </source>
</evidence>
<reference evidence="2 3" key="1">
    <citation type="submission" date="2024-10" db="EMBL/GenBank/DDBJ databases">
        <title>The Natural Products Discovery Center: Release of the First 8490 Sequenced Strains for Exploring Actinobacteria Biosynthetic Diversity.</title>
        <authorList>
            <person name="Kalkreuter E."/>
            <person name="Kautsar S.A."/>
            <person name="Yang D."/>
            <person name="Bader C.D."/>
            <person name="Teijaro C.N."/>
            <person name="Fluegel L."/>
            <person name="Davis C.M."/>
            <person name="Simpson J.R."/>
            <person name="Lauterbach L."/>
            <person name="Steele A.D."/>
            <person name="Gui C."/>
            <person name="Meng S."/>
            <person name="Li G."/>
            <person name="Viehrig K."/>
            <person name="Ye F."/>
            <person name="Su P."/>
            <person name="Kiefer A.F."/>
            <person name="Nichols A."/>
            <person name="Cepeda A.J."/>
            <person name="Yan W."/>
            <person name="Fan B."/>
            <person name="Jiang Y."/>
            <person name="Adhikari A."/>
            <person name="Zheng C.-J."/>
            <person name="Schuster L."/>
            <person name="Cowan T.M."/>
            <person name="Smanski M.J."/>
            <person name="Chevrette M.G."/>
            <person name="De Carvalho L.P.S."/>
            <person name="Shen B."/>
        </authorList>
    </citation>
    <scope>NUCLEOTIDE SEQUENCE [LARGE SCALE GENOMIC DNA]</scope>
    <source>
        <strain evidence="2 3">NPDC019377</strain>
    </source>
</reference>
<dbReference type="Pfam" id="PF02470">
    <property type="entry name" value="MlaD"/>
    <property type="match status" value="1"/>
</dbReference>
<proteinExistence type="predicted"/>
<sequence>MTTPRAAAIRLLLLFGVVVLIVVLVVQAIRRPVDGETLTYRADFGDVFGLQTHADVRLRGIQVGKVTRITVTAAHRAEVEFTLLDEYRLRPADEIAVKMQNLTGQRYLALTRGADGDYLDPAHPVTNTVDSFDITMVFNGLRPLLREADPEVYNRLTRSLVAVIEGNEDDTAPLLRDIATLVGYASDRTAVLSTIVGNLDALSERLRRRSGNLENILRVFHSIFMPVAGRMTEFLSLMDKGSVEMTEIVRTADALSRLLLGAADTQDRLTERIREAIPDSAAAVRSLSALPGLLESLNALIPATDPGMHCSAGELPVPIEARVLLAGRPVTLCRGGR</sequence>
<dbReference type="Proteomes" id="UP001611494">
    <property type="component" value="Unassembled WGS sequence"/>
</dbReference>
<gene>
    <name evidence="2" type="ORF">ACH49Z_05990</name>
</gene>
<feature type="domain" description="Mce/MlaD" evidence="1">
    <location>
        <begin position="37"/>
        <end position="113"/>
    </location>
</feature>
<keyword evidence="3" id="KW-1185">Reference proteome</keyword>
<dbReference type="InterPro" id="IPR003399">
    <property type="entry name" value="Mce/MlaD"/>
</dbReference>
<organism evidence="2 3">
    <name type="scientific">Nocardia testacea</name>
    <dbReference type="NCBI Taxonomy" id="248551"/>
    <lineage>
        <taxon>Bacteria</taxon>
        <taxon>Bacillati</taxon>
        <taxon>Actinomycetota</taxon>
        <taxon>Actinomycetes</taxon>
        <taxon>Mycobacteriales</taxon>
        <taxon>Nocardiaceae</taxon>
        <taxon>Nocardia</taxon>
    </lineage>
</organism>
<accession>A0ABW7VT74</accession>
<dbReference type="InterPro" id="IPR052336">
    <property type="entry name" value="MlaD_Phospholipid_Transporter"/>
</dbReference>
<dbReference type="PANTHER" id="PTHR33371:SF17">
    <property type="entry name" value="MCE-FAMILY PROTEIN MCE1B"/>
    <property type="match status" value="1"/>
</dbReference>
<dbReference type="RefSeq" id="WP_397060233.1">
    <property type="nucleotide sequence ID" value="NZ_JBIRYL010000001.1"/>
</dbReference>
<comment type="caution">
    <text evidence="2">The sequence shown here is derived from an EMBL/GenBank/DDBJ whole genome shotgun (WGS) entry which is preliminary data.</text>
</comment>